<keyword evidence="5" id="KW-0234">DNA repair</keyword>
<organism evidence="7 8">
    <name type="scientific">Pararhodobacter marinus</name>
    <dbReference type="NCBI Taxonomy" id="2184063"/>
    <lineage>
        <taxon>Bacteria</taxon>
        <taxon>Pseudomonadati</taxon>
        <taxon>Pseudomonadota</taxon>
        <taxon>Alphaproteobacteria</taxon>
        <taxon>Rhodobacterales</taxon>
        <taxon>Paracoccaceae</taxon>
        <taxon>Pararhodobacter</taxon>
    </lineage>
</organism>
<keyword evidence="4" id="KW-0378">Hydrolase</keyword>
<dbReference type="GO" id="GO:0016787">
    <property type="term" value="F:hydrolase activity"/>
    <property type="evidence" value="ECO:0007669"/>
    <property type="project" value="UniProtKB-KW"/>
</dbReference>
<dbReference type="CDD" id="cd00221">
    <property type="entry name" value="Vsr"/>
    <property type="match status" value="1"/>
</dbReference>
<keyword evidence="2" id="KW-0255">Endonuclease</keyword>
<dbReference type="Gene3D" id="3.40.960.10">
    <property type="entry name" value="VSR Endonuclease"/>
    <property type="match status" value="1"/>
</dbReference>
<protein>
    <submittedName>
        <fullName evidence="7">DNA mismatch repair protein Vsr</fullName>
    </submittedName>
</protein>
<evidence type="ECO:0000313" key="7">
    <source>
        <dbReference type="EMBL" id="PWE30731.1"/>
    </source>
</evidence>
<evidence type="ECO:0000256" key="4">
    <source>
        <dbReference type="ARBA" id="ARBA00022801"/>
    </source>
</evidence>
<name>A0A2U2CFW9_9RHOB</name>
<reference evidence="7 8" key="1">
    <citation type="submission" date="2018-05" db="EMBL/GenBank/DDBJ databases">
        <title>Pararhodobacter marina sp. nov., isolated from deep-sea water of the Indian Ocean.</title>
        <authorList>
            <person name="Lai Q.Sr."/>
            <person name="Liu X."/>
            <person name="Shao Z."/>
        </authorList>
    </citation>
    <scope>NUCLEOTIDE SEQUENCE [LARGE SCALE GENOMIC DNA]</scope>
    <source>
        <strain evidence="7 8">CIC4N-9</strain>
    </source>
</reference>
<proteinExistence type="inferred from homology"/>
<dbReference type="NCBIfam" id="TIGR00632">
    <property type="entry name" value="vsr"/>
    <property type="match status" value="1"/>
</dbReference>
<evidence type="ECO:0000256" key="3">
    <source>
        <dbReference type="ARBA" id="ARBA00022763"/>
    </source>
</evidence>
<dbReference type="GO" id="GO:0004519">
    <property type="term" value="F:endonuclease activity"/>
    <property type="evidence" value="ECO:0007669"/>
    <property type="project" value="UniProtKB-KW"/>
</dbReference>
<sequence>MPRCWRKCWRASDRRTRRLNHILPRLVTTWRGLNQTRLVVLTTSDTRTARSAQMARIRARDTKPEMRVRRALHSAGLRYRLHAKGLPGKPDIVFPRARVVVFVHGCFWHQHPDPACKLARMPKSRLEFWRPKLEGNRARDERIRAELEELGWAVIEVWECQTKSGQLGQLADEVRDIVRARLAEGKDR</sequence>
<evidence type="ECO:0000313" key="8">
    <source>
        <dbReference type="Proteomes" id="UP000244940"/>
    </source>
</evidence>
<dbReference type="Proteomes" id="UP000244940">
    <property type="component" value="Unassembled WGS sequence"/>
</dbReference>
<dbReference type="EMBL" id="QEYD01000002">
    <property type="protein sequence ID" value="PWE30731.1"/>
    <property type="molecule type" value="Genomic_DNA"/>
</dbReference>
<accession>A0A2U2CFW9</accession>
<dbReference type="Pfam" id="PF03852">
    <property type="entry name" value="Vsr"/>
    <property type="match status" value="1"/>
</dbReference>
<evidence type="ECO:0000256" key="5">
    <source>
        <dbReference type="ARBA" id="ARBA00023204"/>
    </source>
</evidence>
<dbReference type="AlphaFoldDB" id="A0A2U2CFW9"/>
<evidence type="ECO:0000256" key="6">
    <source>
        <dbReference type="ARBA" id="ARBA00029466"/>
    </source>
</evidence>
<dbReference type="SUPFAM" id="SSF52980">
    <property type="entry name" value="Restriction endonuclease-like"/>
    <property type="match status" value="1"/>
</dbReference>
<dbReference type="InterPro" id="IPR004603">
    <property type="entry name" value="DNA_mismatch_endonuc_vsr"/>
</dbReference>
<keyword evidence="8" id="KW-1185">Reference proteome</keyword>
<gene>
    <name evidence="7" type="ORF">C4N9_02905</name>
</gene>
<dbReference type="InterPro" id="IPR011335">
    <property type="entry name" value="Restrct_endonuc-II-like"/>
</dbReference>
<dbReference type="GO" id="GO:0006298">
    <property type="term" value="P:mismatch repair"/>
    <property type="evidence" value="ECO:0007669"/>
    <property type="project" value="InterPro"/>
</dbReference>
<comment type="caution">
    <text evidence="7">The sequence shown here is derived from an EMBL/GenBank/DDBJ whole genome shotgun (WGS) entry which is preliminary data.</text>
</comment>
<comment type="similarity">
    <text evidence="6">Belongs to the Vsr family.</text>
</comment>
<evidence type="ECO:0000256" key="2">
    <source>
        <dbReference type="ARBA" id="ARBA00022759"/>
    </source>
</evidence>
<evidence type="ECO:0000256" key="1">
    <source>
        <dbReference type="ARBA" id="ARBA00022722"/>
    </source>
</evidence>
<keyword evidence="3" id="KW-0227">DNA damage</keyword>
<dbReference type="OrthoDB" id="9801520at2"/>
<keyword evidence="1" id="KW-0540">Nuclease</keyword>